<dbReference type="RefSeq" id="WP_091472815.1">
    <property type="nucleotide sequence ID" value="NZ_FOJT01000001.1"/>
</dbReference>
<accession>A0A1I0V257</accession>
<evidence type="ECO:0000259" key="2">
    <source>
        <dbReference type="Pfam" id="PF18962"/>
    </source>
</evidence>
<keyword evidence="4" id="KW-1185">Reference proteome</keyword>
<protein>
    <submittedName>
        <fullName evidence="3">Por secretion system C-terminal sorting domain-containing protein</fullName>
    </submittedName>
</protein>
<dbReference type="InterPro" id="IPR026444">
    <property type="entry name" value="Secre_tail"/>
</dbReference>
<organism evidence="3 4">
    <name type="scientific">Flavobacterium swingsii</name>
    <dbReference type="NCBI Taxonomy" id="498292"/>
    <lineage>
        <taxon>Bacteria</taxon>
        <taxon>Pseudomonadati</taxon>
        <taxon>Bacteroidota</taxon>
        <taxon>Flavobacteriia</taxon>
        <taxon>Flavobacteriales</taxon>
        <taxon>Flavobacteriaceae</taxon>
        <taxon>Flavobacterium</taxon>
    </lineage>
</organism>
<sequence>MKFKHLAVILSTFFAQTINSQSQFINTNFGTNGYTCVSQPIGSYVFGDLITVNDDFYAFTSFSGYSIVKFDTNGDIVSSFGTNGIRTLNLYSGGGELHDNTNSFIRKTPNNEFLMVVDNYGSVSPSNFMAKTDINGNLINSFGVNGYVNNSFLSDKIDFHSVEIINDEIVLIGSNESYPSNNPNKYIIIIKLDLNGNLITTFGNNGILKFNYDYLEYDTYFSVFDSNHNAVYSLFKKKSSRNQHYITKFNLNNNSIDTNFGDNGKLFIDNINNSSYYISPDVFCLDDNENIYVSGSYNYNVSTLDYYMFTSKYNNTQQLDATFGNQGMFLTKIESGNSIPRIYSIKKSLNEVTLTGSTYQWDNYSFNKIFLLKLNDDGTLKQDFGLNGKIINYLFTTDNLPYKTIEQNGMFTIATNSTACINNNGPTIIQINSNNSLSINDNTHTNDFILSPNPVKDYMFCKGNEDVVKIEVIDIYGRILKSIYINDNKVDLSEFKTGNYILKLHTKSKIVNTMIIKE</sequence>
<gene>
    <name evidence="3" type="ORF">SAMN05660845_0128</name>
</gene>
<reference evidence="4" key="1">
    <citation type="submission" date="2016-10" db="EMBL/GenBank/DDBJ databases">
        <authorList>
            <person name="Varghese N."/>
            <person name="Submissions S."/>
        </authorList>
    </citation>
    <scope>NUCLEOTIDE SEQUENCE [LARGE SCALE GENOMIC DNA]</scope>
    <source>
        <strain evidence="4">DSM 21789</strain>
    </source>
</reference>
<dbReference type="EMBL" id="FOJT01000001">
    <property type="protein sequence ID" value="SFA70439.1"/>
    <property type="molecule type" value="Genomic_DNA"/>
</dbReference>
<keyword evidence="1" id="KW-0732">Signal</keyword>
<name>A0A1I0V257_9FLAO</name>
<dbReference type="OrthoDB" id="9805017at2"/>
<proteinExistence type="predicted"/>
<dbReference type="Proteomes" id="UP000199604">
    <property type="component" value="Unassembled WGS sequence"/>
</dbReference>
<evidence type="ECO:0000313" key="3">
    <source>
        <dbReference type="EMBL" id="SFA70439.1"/>
    </source>
</evidence>
<dbReference type="Pfam" id="PF18962">
    <property type="entry name" value="Por_Secre_tail"/>
    <property type="match status" value="1"/>
</dbReference>
<evidence type="ECO:0000313" key="4">
    <source>
        <dbReference type="Proteomes" id="UP000199604"/>
    </source>
</evidence>
<dbReference type="AlphaFoldDB" id="A0A1I0V257"/>
<dbReference type="STRING" id="498292.SAMN05660845_0128"/>
<evidence type="ECO:0000256" key="1">
    <source>
        <dbReference type="ARBA" id="ARBA00022729"/>
    </source>
</evidence>
<feature type="domain" description="Secretion system C-terminal sorting" evidence="2">
    <location>
        <begin position="452"/>
        <end position="516"/>
    </location>
</feature>
<dbReference type="NCBIfam" id="TIGR04183">
    <property type="entry name" value="Por_Secre_tail"/>
    <property type="match status" value="1"/>
</dbReference>